<evidence type="ECO:0000256" key="1">
    <source>
        <dbReference type="SAM" id="Phobius"/>
    </source>
</evidence>
<proteinExistence type="predicted"/>
<gene>
    <name evidence="2" type="ORF">KI387_024886</name>
</gene>
<reference evidence="2 3" key="1">
    <citation type="journal article" date="2021" name="Nat. Plants">
        <title>The Taxus genome provides insights into paclitaxel biosynthesis.</title>
        <authorList>
            <person name="Xiong X."/>
            <person name="Gou J."/>
            <person name="Liao Q."/>
            <person name="Li Y."/>
            <person name="Zhou Q."/>
            <person name="Bi G."/>
            <person name="Li C."/>
            <person name="Du R."/>
            <person name="Wang X."/>
            <person name="Sun T."/>
            <person name="Guo L."/>
            <person name="Liang H."/>
            <person name="Lu P."/>
            <person name="Wu Y."/>
            <person name="Zhang Z."/>
            <person name="Ro D.K."/>
            <person name="Shang Y."/>
            <person name="Huang S."/>
            <person name="Yan J."/>
        </authorList>
    </citation>
    <scope>NUCLEOTIDE SEQUENCE [LARGE SCALE GENOMIC DNA]</scope>
    <source>
        <strain evidence="2">Ta-2019</strain>
    </source>
</reference>
<accession>A0AA38G8E8</accession>
<keyword evidence="1" id="KW-0472">Membrane</keyword>
<protein>
    <submittedName>
        <fullName evidence="2">Uncharacterized protein</fullName>
    </submittedName>
</protein>
<name>A0AA38G8E8_TAXCH</name>
<dbReference type="EMBL" id="JAHRHJ020000005">
    <property type="protein sequence ID" value="KAH9316259.1"/>
    <property type="molecule type" value="Genomic_DNA"/>
</dbReference>
<dbReference type="AlphaFoldDB" id="A0AA38G8E8"/>
<feature type="transmembrane region" description="Helical" evidence="1">
    <location>
        <begin position="81"/>
        <end position="105"/>
    </location>
</feature>
<evidence type="ECO:0000313" key="3">
    <source>
        <dbReference type="Proteomes" id="UP000824469"/>
    </source>
</evidence>
<keyword evidence="1" id="KW-0812">Transmembrane</keyword>
<organism evidence="2 3">
    <name type="scientific">Taxus chinensis</name>
    <name type="common">Chinese yew</name>
    <name type="synonym">Taxus wallichiana var. chinensis</name>
    <dbReference type="NCBI Taxonomy" id="29808"/>
    <lineage>
        <taxon>Eukaryota</taxon>
        <taxon>Viridiplantae</taxon>
        <taxon>Streptophyta</taxon>
        <taxon>Embryophyta</taxon>
        <taxon>Tracheophyta</taxon>
        <taxon>Spermatophyta</taxon>
        <taxon>Pinopsida</taxon>
        <taxon>Pinidae</taxon>
        <taxon>Conifers II</taxon>
        <taxon>Cupressales</taxon>
        <taxon>Taxaceae</taxon>
        <taxon>Taxus</taxon>
    </lineage>
</organism>
<feature type="non-terminal residue" evidence="2">
    <location>
        <position position="1"/>
    </location>
</feature>
<comment type="caution">
    <text evidence="2">The sequence shown here is derived from an EMBL/GenBank/DDBJ whole genome shotgun (WGS) entry which is preliminary data.</text>
</comment>
<evidence type="ECO:0000313" key="2">
    <source>
        <dbReference type="EMBL" id="KAH9316259.1"/>
    </source>
</evidence>
<keyword evidence="1" id="KW-1133">Transmembrane helix</keyword>
<dbReference type="Proteomes" id="UP000824469">
    <property type="component" value="Unassembled WGS sequence"/>
</dbReference>
<sequence length="108" mass="12638">QQRRRENKQKNRETSFFSFQVNERGSYRSTLSILQTVGCIDTKLHDQDNHNFWRGSAKIDMEKHGGTNTVWKDWRNNTSNLIIDFISVVLPVLSCLTVGSFQYLFLKP</sequence>
<feature type="non-terminal residue" evidence="2">
    <location>
        <position position="108"/>
    </location>
</feature>
<keyword evidence="3" id="KW-1185">Reference proteome</keyword>